<comment type="similarity">
    <text evidence="1">Belongs to the sulfotransferase 1 family.</text>
</comment>
<sequence>MAERLKYPYEIKQVTEEEDKLAKKYYKGYIRPFIRVGPHGYFWMAGFGDHAEDIYNLEVRPDDIWVVAFSRSGTTWLQELVWLIANNLDYDGASSTSLSARYSFIEFPTQAPEIRKEKPPSGQKHHSATVNDFRNLHTLPSPRFIKTHLPLSLLPPKLLDTAKVFYVARDPRDVAVSFHYMHQLFRYFDEGVEFTEFWELFKKDLLIHMPIFPHIEEAWAKRDHRNMMFLFYEEMQKNILSVIDKVSEFLNKEYSTEQKEKLAKHLSFENMKKSSQFNFGKTADKESEIKFLRKGKSGNWINYFNTEELRKEANDYIEKHIKNSDLRFPEIN</sequence>
<evidence type="ECO:0000256" key="2">
    <source>
        <dbReference type="ARBA" id="ARBA00022679"/>
    </source>
</evidence>
<name>A0AAU9V8L6_EUPED</name>
<dbReference type="AlphaFoldDB" id="A0AAU9V8L6"/>
<evidence type="ECO:0000313" key="5">
    <source>
        <dbReference type="Proteomes" id="UP001153954"/>
    </source>
</evidence>
<accession>A0AAU9V8L6</accession>
<feature type="domain" description="Sulfotransferase" evidence="3">
    <location>
        <begin position="61"/>
        <end position="324"/>
    </location>
</feature>
<evidence type="ECO:0000256" key="1">
    <source>
        <dbReference type="ARBA" id="ARBA00005771"/>
    </source>
</evidence>
<dbReference type="Proteomes" id="UP001153954">
    <property type="component" value="Unassembled WGS sequence"/>
</dbReference>
<dbReference type="PANTHER" id="PTHR11783">
    <property type="entry name" value="SULFOTRANSFERASE SULT"/>
    <property type="match status" value="1"/>
</dbReference>
<reference evidence="4" key="1">
    <citation type="submission" date="2022-03" db="EMBL/GenBank/DDBJ databases">
        <authorList>
            <person name="Tunstrom K."/>
        </authorList>
    </citation>
    <scope>NUCLEOTIDE SEQUENCE</scope>
</reference>
<dbReference type="EMBL" id="CAKOGL010000029">
    <property type="protein sequence ID" value="CAH2106075.1"/>
    <property type="molecule type" value="Genomic_DNA"/>
</dbReference>
<dbReference type="InterPro" id="IPR000863">
    <property type="entry name" value="Sulfotransferase_dom"/>
</dbReference>
<dbReference type="SUPFAM" id="SSF52540">
    <property type="entry name" value="P-loop containing nucleoside triphosphate hydrolases"/>
    <property type="match status" value="1"/>
</dbReference>
<keyword evidence="5" id="KW-1185">Reference proteome</keyword>
<evidence type="ECO:0000259" key="3">
    <source>
        <dbReference type="Pfam" id="PF00685"/>
    </source>
</evidence>
<dbReference type="Pfam" id="PF00685">
    <property type="entry name" value="Sulfotransfer_1"/>
    <property type="match status" value="1"/>
</dbReference>
<dbReference type="Gene3D" id="3.40.50.300">
    <property type="entry name" value="P-loop containing nucleotide triphosphate hydrolases"/>
    <property type="match status" value="1"/>
</dbReference>
<evidence type="ECO:0000313" key="4">
    <source>
        <dbReference type="EMBL" id="CAH2106075.1"/>
    </source>
</evidence>
<proteinExistence type="inferred from homology"/>
<keyword evidence="2" id="KW-0808">Transferase</keyword>
<dbReference type="GO" id="GO:0008146">
    <property type="term" value="F:sulfotransferase activity"/>
    <property type="evidence" value="ECO:0007669"/>
    <property type="project" value="InterPro"/>
</dbReference>
<comment type="caution">
    <text evidence="4">The sequence shown here is derived from an EMBL/GenBank/DDBJ whole genome shotgun (WGS) entry which is preliminary data.</text>
</comment>
<dbReference type="InterPro" id="IPR027417">
    <property type="entry name" value="P-loop_NTPase"/>
</dbReference>
<organism evidence="4 5">
    <name type="scientific">Euphydryas editha</name>
    <name type="common">Edith's checkerspot</name>
    <dbReference type="NCBI Taxonomy" id="104508"/>
    <lineage>
        <taxon>Eukaryota</taxon>
        <taxon>Metazoa</taxon>
        <taxon>Ecdysozoa</taxon>
        <taxon>Arthropoda</taxon>
        <taxon>Hexapoda</taxon>
        <taxon>Insecta</taxon>
        <taxon>Pterygota</taxon>
        <taxon>Neoptera</taxon>
        <taxon>Endopterygota</taxon>
        <taxon>Lepidoptera</taxon>
        <taxon>Glossata</taxon>
        <taxon>Ditrysia</taxon>
        <taxon>Papilionoidea</taxon>
        <taxon>Nymphalidae</taxon>
        <taxon>Nymphalinae</taxon>
        <taxon>Euphydryas</taxon>
    </lineage>
</organism>
<protein>
    <recommendedName>
        <fullName evidence="3">Sulfotransferase domain-containing protein</fullName>
    </recommendedName>
</protein>
<gene>
    <name evidence="4" type="ORF">EEDITHA_LOCUS20258</name>
</gene>